<accession>A0A0A8L3B6</accession>
<protein>
    <submittedName>
        <fullName evidence="1">WGS project CCBQ000000000 data, contig 00009</fullName>
    </submittedName>
</protein>
<evidence type="ECO:0000313" key="2">
    <source>
        <dbReference type="Proteomes" id="UP000031516"/>
    </source>
</evidence>
<name>A0A0A8L3B6_9SACH</name>
<comment type="caution">
    <text evidence="1">The sequence shown here is derived from an EMBL/GenBank/DDBJ whole genome shotgun (WGS) entry which is preliminary data.</text>
</comment>
<dbReference type="OrthoDB" id="4036041at2759"/>
<dbReference type="EMBL" id="CCBQ010000022">
    <property type="protein sequence ID" value="CDO93371.1"/>
    <property type="molecule type" value="Genomic_DNA"/>
</dbReference>
<organism evidence="1 2">
    <name type="scientific">Kluyveromyces dobzhanskii CBS 2104</name>
    <dbReference type="NCBI Taxonomy" id="1427455"/>
    <lineage>
        <taxon>Eukaryota</taxon>
        <taxon>Fungi</taxon>
        <taxon>Dikarya</taxon>
        <taxon>Ascomycota</taxon>
        <taxon>Saccharomycotina</taxon>
        <taxon>Saccharomycetes</taxon>
        <taxon>Saccharomycetales</taxon>
        <taxon>Saccharomycetaceae</taxon>
        <taxon>Kluyveromyces</taxon>
    </lineage>
</organism>
<gene>
    <name evidence="1" type="ORF">KLDO_g1669</name>
</gene>
<sequence length="151" mass="17242">MIHEGVNRYLDEVLVSRQYTKNRFVDLFTSSIPESDTTIASQIYDSYEKNDLHIIEKVQLLVDTKLSSIEASLVREQVEDSVSLGQLNKQLHDIDEILEQYLNQLNIDLETKNAKMFDYVTQINAVEPVDASLRANVIKLIRGIEANENTG</sequence>
<proteinExistence type="predicted"/>
<dbReference type="Proteomes" id="UP000031516">
    <property type="component" value="Unassembled WGS sequence"/>
</dbReference>
<evidence type="ECO:0000313" key="1">
    <source>
        <dbReference type="EMBL" id="CDO93371.1"/>
    </source>
</evidence>
<dbReference type="AlphaFoldDB" id="A0A0A8L3B6"/>
<keyword evidence="2" id="KW-1185">Reference proteome</keyword>
<reference evidence="1 2" key="1">
    <citation type="submission" date="2014-03" db="EMBL/GenBank/DDBJ databases">
        <title>The genome of Kluyveromyces dobzhanskii.</title>
        <authorList>
            <person name="Nystedt B."/>
            <person name="Astrom S."/>
        </authorList>
    </citation>
    <scope>NUCLEOTIDE SEQUENCE [LARGE SCALE GENOMIC DNA]</scope>
    <source>
        <strain evidence="1 2">CBS 2104</strain>
    </source>
</reference>